<dbReference type="KEGG" id="drc:G0Q07_11115"/>
<dbReference type="InterPro" id="IPR050190">
    <property type="entry name" value="UPF0213_domain"/>
</dbReference>
<protein>
    <submittedName>
        <fullName evidence="3">GIY-YIG nuclease family protein</fullName>
    </submittedName>
</protein>
<comment type="similarity">
    <text evidence="1">Belongs to the UPF0213 family.</text>
</comment>
<dbReference type="AlphaFoldDB" id="A0A6C0REC2"/>
<dbReference type="RefSeq" id="WP_163346153.1">
    <property type="nucleotide sequence ID" value="NZ_CP048409.1"/>
</dbReference>
<dbReference type="EMBL" id="CP048409">
    <property type="protein sequence ID" value="QIA08232.1"/>
    <property type="molecule type" value="Genomic_DNA"/>
</dbReference>
<feature type="domain" description="GIY-YIG" evidence="2">
    <location>
        <begin position="1"/>
        <end position="78"/>
    </location>
</feature>
<evidence type="ECO:0000259" key="2">
    <source>
        <dbReference type="PROSITE" id="PS50164"/>
    </source>
</evidence>
<dbReference type="Proteomes" id="UP000474630">
    <property type="component" value="Chromosome"/>
</dbReference>
<name>A0A6C0REC2_9BACT</name>
<gene>
    <name evidence="3" type="ORF">G0Q07_11115</name>
</gene>
<evidence type="ECO:0000313" key="4">
    <source>
        <dbReference type="Proteomes" id="UP000474630"/>
    </source>
</evidence>
<organism evidence="3 4">
    <name type="scientific">Draconibacterium halophilum</name>
    <dbReference type="NCBI Taxonomy" id="2706887"/>
    <lineage>
        <taxon>Bacteria</taxon>
        <taxon>Pseudomonadati</taxon>
        <taxon>Bacteroidota</taxon>
        <taxon>Bacteroidia</taxon>
        <taxon>Marinilabiliales</taxon>
        <taxon>Prolixibacteraceae</taxon>
        <taxon>Draconibacterium</taxon>
    </lineage>
</organism>
<proteinExistence type="inferred from homology"/>
<evidence type="ECO:0000256" key="1">
    <source>
        <dbReference type="ARBA" id="ARBA00007435"/>
    </source>
</evidence>
<dbReference type="PROSITE" id="PS50164">
    <property type="entry name" value="GIY_YIG"/>
    <property type="match status" value="1"/>
</dbReference>
<dbReference type="SUPFAM" id="SSF82771">
    <property type="entry name" value="GIY-YIG endonuclease"/>
    <property type="match status" value="1"/>
</dbReference>
<dbReference type="PANTHER" id="PTHR34477:SF1">
    <property type="entry name" value="UPF0213 PROTEIN YHBQ"/>
    <property type="match status" value="1"/>
</dbReference>
<keyword evidence="4" id="KW-1185">Reference proteome</keyword>
<dbReference type="CDD" id="cd10449">
    <property type="entry name" value="GIY-YIG_SLX1_like"/>
    <property type="match status" value="1"/>
</dbReference>
<accession>A0A6C0REC2</accession>
<dbReference type="Gene3D" id="3.40.1440.10">
    <property type="entry name" value="GIY-YIG endonuclease"/>
    <property type="match status" value="1"/>
</dbReference>
<dbReference type="Pfam" id="PF01541">
    <property type="entry name" value="GIY-YIG"/>
    <property type="match status" value="1"/>
</dbReference>
<dbReference type="InterPro" id="IPR000305">
    <property type="entry name" value="GIY-YIG_endonuc"/>
</dbReference>
<reference evidence="3 4" key="1">
    <citation type="submission" date="2020-02" db="EMBL/GenBank/DDBJ databases">
        <title>Genome sequencing for Draconibacterium sp. strain M1.</title>
        <authorList>
            <person name="Park S.-J."/>
        </authorList>
    </citation>
    <scope>NUCLEOTIDE SEQUENCE [LARGE SCALE GENOMIC DNA]</scope>
    <source>
        <strain evidence="3 4">M1</strain>
    </source>
</reference>
<dbReference type="PANTHER" id="PTHR34477">
    <property type="entry name" value="UPF0213 PROTEIN YHBQ"/>
    <property type="match status" value="1"/>
</dbReference>
<sequence>MKHYVYILQSLKDGKYYIGYTTDVDKRICYHNSGKQRSTKSRIPFRIIYTEEFATRQLALKREKKIKSYKGGNAFKRLISG</sequence>
<dbReference type="InterPro" id="IPR035901">
    <property type="entry name" value="GIY-YIG_endonuc_sf"/>
</dbReference>
<evidence type="ECO:0000313" key="3">
    <source>
        <dbReference type="EMBL" id="QIA08232.1"/>
    </source>
</evidence>